<dbReference type="AlphaFoldDB" id="A0A5J4WLQ6"/>
<evidence type="ECO:0000313" key="1">
    <source>
        <dbReference type="EMBL" id="KAA6395708.1"/>
    </source>
</evidence>
<dbReference type="Proteomes" id="UP000324800">
    <property type="component" value="Unassembled WGS sequence"/>
</dbReference>
<proteinExistence type="predicted"/>
<dbReference type="EMBL" id="SNRW01001610">
    <property type="protein sequence ID" value="KAA6395708.1"/>
    <property type="molecule type" value="Genomic_DNA"/>
</dbReference>
<protein>
    <submittedName>
        <fullName evidence="1">Uncharacterized protein</fullName>
    </submittedName>
</protein>
<comment type="caution">
    <text evidence="1">The sequence shown here is derived from an EMBL/GenBank/DDBJ whole genome shotgun (WGS) entry which is preliminary data.</text>
</comment>
<sequence length="1068" mass="120741">MARGRKANPNKVATGYFYEREEKAVVDFIRSTDEVERNKIFNEILHPAFSKMIEALIRKYGLFTPGEEFDTICKDAMGDLLTKMTKFNPDRNFKAYSYFGTCIKHHLLYNRQTYDKNKKRNSSYDEMANELDNDDRFGYDMLESTSQFNTELIATIINDIQQMINNPNENLTENDRKVGNALTDLLLNWEDLFYQDKAMGLGEDISEGMGSNKLNKSAKTGQKSIQDQVNQKVVDNNKTKQPKKYKVELNSISNIQELLQEAYNQACIQINEVQVQMNNLANSTVLADEIADVRIKYAKSMNDFLSVKDKAIGRKLELAKLLADIAKNGVDGSKDKEVGKTKEKQVRAFATIDAAKTVSDGRLPMLKKLYTLATLRSVNGSANPVGFLMDLLSNVGGKDVLIRKMAQFISLELPAIEIAIKGIMLTNLKKFISCSINPFLTEEIIRDGIAFDLSAIDISGTLITSPLDKRIGKYFYFGCDNMTKLEDVEKSLDFNAFLWAVINTADRRMIWNNRIKKSKRKTPKPKDEEAIITVEFVPTSNVLKDANWRETHLQVPFNNIVHVMIGDTVSKTNDNIKNNRYRKKTIVQFNYDYINSIKLFDSKVVAAQLIDRLTNCLYVDFSLSLNQQIIKSEVKKIMDNIVETDDSSVSDCFFTFSNDDYNSMVEEYDLIQAGLGIPDSTNQISAEDLLSSLDGISEAASKEEVISIIEGSLFEVSKTISTLDEKEKTGINASIQMNFIDNMISELTNVIVTSMLSPKLYLLLAINNKLSGIPGSPDMKNFIAMAKTMLIEVARMIRDLIIRYLFEYLSELLKPIISQYAIQMTLESTRQYVELMSLLLKLYKSTKRRNENWTMDDVDYADILQTESVPNNNECQVMNWIEKIADGVLDMFSVVKPPLNPIPTVIAIGAFPLRKGISPLQITSNVIKRLPEAGIETGVNADGSENKINKFVRIIVEETVDEIQKNSRVDIVVPPATISFIGLGGNAGGPVTVTGMNDKPVTAYGILRQNNMEKVENLSNSHIKEEMKELSDSFEKRKQEFNALMTVMAQESDRYNELTKELKKRSEK</sequence>
<evidence type="ECO:0000313" key="2">
    <source>
        <dbReference type="Proteomes" id="UP000324800"/>
    </source>
</evidence>
<accession>A0A5J4WLQ6</accession>
<organism evidence="1 2">
    <name type="scientific">Streblomastix strix</name>
    <dbReference type="NCBI Taxonomy" id="222440"/>
    <lineage>
        <taxon>Eukaryota</taxon>
        <taxon>Metamonada</taxon>
        <taxon>Preaxostyla</taxon>
        <taxon>Oxymonadida</taxon>
        <taxon>Streblomastigidae</taxon>
        <taxon>Streblomastix</taxon>
    </lineage>
</organism>
<reference evidence="1 2" key="1">
    <citation type="submission" date="2019-03" db="EMBL/GenBank/DDBJ databases">
        <title>Single cell metagenomics reveals metabolic interactions within the superorganism composed of flagellate Streblomastix strix and complex community of Bacteroidetes bacteria on its surface.</title>
        <authorList>
            <person name="Treitli S.C."/>
            <person name="Kolisko M."/>
            <person name="Husnik F."/>
            <person name="Keeling P."/>
            <person name="Hampl V."/>
        </authorList>
    </citation>
    <scope>NUCLEOTIDE SEQUENCE [LARGE SCALE GENOMIC DNA]</scope>
    <source>
        <strain evidence="1">ST1C</strain>
    </source>
</reference>
<gene>
    <name evidence="1" type="ORF">EZS28_008766</name>
</gene>
<name>A0A5J4WLQ6_9EUKA</name>